<dbReference type="PANTHER" id="PTHR43544">
    <property type="entry name" value="SHORT-CHAIN DEHYDROGENASE/REDUCTASE"/>
    <property type="match status" value="1"/>
</dbReference>
<dbReference type="AlphaFoldDB" id="A0A1L7XLI6"/>
<dbReference type="PANTHER" id="PTHR43544:SF7">
    <property type="entry name" value="NADB-LER2"/>
    <property type="match status" value="1"/>
</dbReference>
<protein>
    <submittedName>
        <fullName evidence="4">Related to ketoreductase</fullName>
    </submittedName>
</protein>
<reference evidence="4 5" key="1">
    <citation type="submission" date="2016-03" db="EMBL/GenBank/DDBJ databases">
        <authorList>
            <person name="Ploux O."/>
        </authorList>
    </citation>
    <scope>NUCLEOTIDE SEQUENCE [LARGE SCALE GENOMIC DNA]</scope>
    <source>
        <strain evidence="4 5">UAMH 11012</strain>
    </source>
</reference>
<dbReference type="InterPro" id="IPR036291">
    <property type="entry name" value="NAD(P)-bd_dom_sf"/>
</dbReference>
<dbReference type="PRINTS" id="PR00081">
    <property type="entry name" value="GDHRDH"/>
</dbReference>
<dbReference type="InterPro" id="IPR002347">
    <property type="entry name" value="SDR_fam"/>
</dbReference>
<name>A0A1L7XLI6_9HELO</name>
<proteinExistence type="inferred from homology"/>
<accession>A0A1L7XLI6</accession>
<dbReference type="GO" id="GO:0005737">
    <property type="term" value="C:cytoplasm"/>
    <property type="evidence" value="ECO:0007669"/>
    <property type="project" value="TreeGrafter"/>
</dbReference>
<comment type="similarity">
    <text evidence="1">Belongs to the short-chain dehydrogenases/reductases (SDR) family.</text>
</comment>
<evidence type="ECO:0000256" key="3">
    <source>
        <dbReference type="ARBA" id="ARBA00023002"/>
    </source>
</evidence>
<dbReference type="EMBL" id="FJOG01000033">
    <property type="protein sequence ID" value="CZR65883.1"/>
    <property type="molecule type" value="Genomic_DNA"/>
</dbReference>
<dbReference type="InterPro" id="IPR051468">
    <property type="entry name" value="Fungal_SecMetab_SDRs"/>
</dbReference>
<dbReference type="SUPFAM" id="SSF51735">
    <property type="entry name" value="NAD(P)-binding Rossmann-fold domains"/>
    <property type="match status" value="1"/>
</dbReference>
<sequence>MSTNITYLITGANRGNNNSGSRIPFEGETDHIDLQNAEAFDSFIKGAGSKIIAVKIVSSDESAAHTAMQHLQAEHGITKLDVVIANAGIAKYFGPASSTPIAEMREHLEINALAPLILFQSTASLLKAALKPKFVVISTKGSTIGGMENEPFPLTAYGTSKAAVNYIVRKIHFENPWLIAFPIHPGRVATNEESIAAKSVMIASISIEQSVVGVITQISEATREETSGTFRSYDGTVIPW</sequence>
<evidence type="ECO:0000313" key="4">
    <source>
        <dbReference type="EMBL" id="CZR65883.1"/>
    </source>
</evidence>
<keyword evidence="3" id="KW-0560">Oxidoreductase</keyword>
<evidence type="ECO:0000256" key="2">
    <source>
        <dbReference type="ARBA" id="ARBA00022857"/>
    </source>
</evidence>
<dbReference type="Pfam" id="PF00106">
    <property type="entry name" value="adh_short"/>
    <property type="match status" value="1"/>
</dbReference>
<dbReference type="Proteomes" id="UP000184330">
    <property type="component" value="Unassembled WGS sequence"/>
</dbReference>
<evidence type="ECO:0000256" key="1">
    <source>
        <dbReference type="ARBA" id="ARBA00006484"/>
    </source>
</evidence>
<dbReference type="OrthoDB" id="9876299at2759"/>
<organism evidence="4 5">
    <name type="scientific">Phialocephala subalpina</name>
    <dbReference type="NCBI Taxonomy" id="576137"/>
    <lineage>
        <taxon>Eukaryota</taxon>
        <taxon>Fungi</taxon>
        <taxon>Dikarya</taxon>
        <taxon>Ascomycota</taxon>
        <taxon>Pezizomycotina</taxon>
        <taxon>Leotiomycetes</taxon>
        <taxon>Helotiales</taxon>
        <taxon>Mollisiaceae</taxon>
        <taxon>Phialocephala</taxon>
        <taxon>Phialocephala fortinii species complex</taxon>
    </lineage>
</organism>
<dbReference type="GO" id="GO:0016491">
    <property type="term" value="F:oxidoreductase activity"/>
    <property type="evidence" value="ECO:0007669"/>
    <property type="project" value="UniProtKB-KW"/>
</dbReference>
<evidence type="ECO:0000313" key="5">
    <source>
        <dbReference type="Proteomes" id="UP000184330"/>
    </source>
</evidence>
<keyword evidence="5" id="KW-1185">Reference proteome</keyword>
<dbReference type="Gene3D" id="3.40.50.720">
    <property type="entry name" value="NAD(P)-binding Rossmann-like Domain"/>
    <property type="match status" value="1"/>
</dbReference>
<keyword evidence="2" id="KW-0521">NADP</keyword>
<gene>
    <name evidence="4" type="ORF">PAC_15783</name>
</gene>